<dbReference type="Gene3D" id="3.40.50.11380">
    <property type="match status" value="1"/>
</dbReference>
<proteinExistence type="predicted"/>
<dbReference type="Pfam" id="PF18071">
    <property type="entry name" value="HMW1C_N"/>
    <property type="match status" value="1"/>
</dbReference>
<reference evidence="6" key="1">
    <citation type="submission" date="2016-10" db="EMBL/GenBank/DDBJ databases">
        <title>Sequence of Gallionella enrichment culture.</title>
        <authorList>
            <person name="Poehlein A."/>
            <person name="Muehling M."/>
            <person name="Daniel R."/>
        </authorList>
    </citation>
    <scope>NUCLEOTIDE SEQUENCE</scope>
</reference>
<dbReference type="AlphaFoldDB" id="A0A1J5Q370"/>
<sequence>MNFDLARFELNVYRGQTGAAAQDVIPLLALIDRNYGSLAGWLAESDAPAGGEAPEERDARLAARLTSALIALFTQPQLKINAAGFRQILEFHAWLNAVFAASPMANADHVLRALASIGKSSTIPVNEVDSQLLKSLLLYGPESELGLDWDRLWSKSPQLAAGLALSHVAPRYLGSPTAHARREALLPWLAQHLDALNDLDVLPLSAVQNVYMHCSYAERADKHDIKRPLNRLVRSKLAQHGLAKSMPAPPAPAAGEKPVLLAVLERFDSGHSIYRTHSLTLEAARAQFRTVGVGRGSVDGAGRAVFDEFVELVPGTVFANVAQVRELARRVGAHVLYMPSVGMDPLCVLLATIRIAPLQVMALGHPATTHSPEIDYVVVEEDYVGDLACFSERLLLLPRDAMPYRQIAATHSLSRLEPARNNPTGPVRVAVLAAIMKINPGFLLACARIASEAGRDVHFEFMPGLARGLTHAHLKRVVHHYLGDRVTVHPHQPFDAYLRVVGSCDLFINPFPFGNTNGIVDAVSAGLVGVCRTGREVHEHIDEGLFRRLGFPDWTSHRRRTTTLMLRSVSFATTTSVVPCGAD</sequence>
<gene>
    <name evidence="6" type="ORF">GALL_405440</name>
</gene>
<dbReference type="GO" id="GO:0016757">
    <property type="term" value="F:glycosyltransferase activity"/>
    <property type="evidence" value="ECO:0007669"/>
    <property type="project" value="UniProtKB-KW"/>
</dbReference>
<protein>
    <submittedName>
        <fullName evidence="6">Uncharacterized protein</fullName>
    </submittedName>
</protein>
<feature type="domain" description="HMW1" evidence="5">
    <location>
        <begin position="150"/>
        <end position="235"/>
    </location>
</feature>
<accession>A0A1J5Q370</accession>
<dbReference type="Gene3D" id="3.40.50.2000">
    <property type="entry name" value="Glycogen Phosphorylase B"/>
    <property type="match status" value="1"/>
</dbReference>
<dbReference type="InterPro" id="IPR040542">
    <property type="entry name" value="HMW1_D2"/>
</dbReference>
<dbReference type="EMBL" id="MLJW01001541">
    <property type="protein sequence ID" value="OIQ77762.1"/>
    <property type="molecule type" value="Genomic_DNA"/>
</dbReference>
<dbReference type="InterPro" id="IPR041109">
    <property type="entry name" value="HMW1C_N"/>
</dbReference>
<evidence type="ECO:0000259" key="5">
    <source>
        <dbReference type="Pfam" id="PF18254"/>
    </source>
</evidence>
<name>A0A1J5Q370_9ZZZZ</name>
<comment type="caution">
    <text evidence="6">The sequence shown here is derived from an EMBL/GenBank/DDBJ whole genome shotgun (WGS) entry which is preliminary data.</text>
</comment>
<evidence type="ECO:0000256" key="3">
    <source>
        <dbReference type="ARBA" id="ARBA00022679"/>
    </source>
</evidence>
<dbReference type="Pfam" id="PF18254">
    <property type="entry name" value="HMw1_D2"/>
    <property type="match status" value="1"/>
</dbReference>
<dbReference type="PANTHER" id="PTHR44835">
    <property type="entry name" value="UDP-N-ACETYLGLUCOSAMINE--PEPTIDE N-ACETYLGLUCOSAMINYLTRANSFERASE SPINDLY-RELATED"/>
    <property type="match status" value="1"/>
</dbReference>
<keyword evidence="2" id="KW-0328">Glycosyltransferase</keyword>
<evidence type="ECO:0000259" key="4">
    <source>
        <dbReference type="Pfam" id="PF18071"/>
    </source>
</evidence>
<feature type="domain" description="HMW1C N-terminal" evidence="4">
    <location>
        <begin position="2"/>
        <end position="144"/>
    </location>
</feature>
<dbReference type="PANTHER" id="PTHR44835:SF1">
    <property type="entry name" value="PROTEIN O-GLCNAC TRANSFERASE"/>
    <property type="match status" value="1"/>
</dbReference>
<organism evidence="6">
    <name type="scientific">mine drainage metagenome</name>
    <dbReference type="NCBI Taxonomy" id="410659"/>
    <lineage>
        <taxon>unclassified sequences</taxon>
        <taxon>metagenomes</taxon>
        <taxon>ecological metagenomes</taxon>
    </lineage>
</organism>
<evidence type="ECO:0000313" key="6">
    <source>
        <dbReference type="EMBL" id="OIQ77762.1"/>
    </source>
</evidence>
<keyword evidence="3" id="KW-0808">Transferase</keyword>
<comment type="pathway">
    <text evidence="1">Protein modification; protein glycosylation.</text>
</comment>
<evidence type="ECO:0000256" key="1">
    <source>
        <dbReference type="ARBA" id="ARBA00004922"/>
    </source>
</evidence>
<dbReference type="InterPro" id="IPR051939">
    <property type="entry name" value="Glycosyltr_41/O-GlcNAc_trsf"/>
</dbReference>
<evidence type="ECO:0000256" key="2">
    <source>
        <dbReference type="ARBA" id="ARBA00022676"/>
    </source>
</evidence>